<accession>A0ABS6UMD1</accession>
<evidence type="ECO:0000313" key="2">
    <source>
        <dbReference type="EMBL" id="MBW0132959.1"/>
    </source>
</evidence>
<reference evidence="2 3" key="1">
    <citation type="submission" date="2020-11" db="EMBL/GenBank/DDBJ databases">
        <title>Pseudonocardia abyssalis sp. nov. and Pseudonocardia oceani sp. nov., description and phylogenomic analysis of two novel actinomycetes isolated from the deep Southern Ocean.</title>
        <authorList>
            <person name="Parra J."/>
        </authorList>
    </citation>
    <scope>NUCLEOTIDE SEQUENCE [LARGE SCALE GENOMIC DNA]</scope>
    <source>
        <strain evidence="2 3">KRD-168</strain>
    </source>
</reference>
<dbReference type="Pfam" id="PF12079">
    <property type="entry name" value="DUF3558"/>
    <property type="match status" value="1"/>
</dbReference>
<keyword evidence="3" id="KW-1185">Reference proteome</keyword>
<protein>
    <submittedName>
        <fullName evidence="2">DUF3558 family protein</fullName>
    </submittedName>
</protein>
<feature type="chain" id="PRO_5046189770" evidence="1">
    <location>
        <begin position="23"/>
        <end position="151"/>
    </location>
</feature>
<gene>
    <name evidence="2" type="ORF">I4I81_01630</name>
</gene>
<dbReference type="InterPro" id="IPR024520">
    <property type="entry name" value="DUF3558"/>
</dbReference>
<evidence type="ECO:0000256" key="1">
    <source>
        <dbReference type="SAM" id="SignalP"/>
    </source>
</evidence>
<evidence type="ECO:0000313" key="3">
    <source>
        <dbReference type="Proteomes" id="UP000694287"/>
    </source>
</evidence>
<name>A0ABS6UMD1_9PSEU</name>
<organism evidence="2 3">
    <name type="scientific">Pseudonocardia abyssalis</name>
    <dbReference type="NCBI Taxonomy" id="2792008"/>
    <lineage>
        <taxon>Bacteria</taxon>
        <taxon>Bacillati</taxon>
        <taxon>Actinomycetota</taxon>
        <taxon>Actinomycetes</taxon>
        <taxon>Pseudonocardiales</taxon>
        <taxon>Pseudonocardiaceae</taxon>
        <taxon>Pseudonocardia</taxon>
    </lineage>
</organism>
<dbReference type="PROSITE" id="PS51257">
    <property type="entry name" value="PROKAR_LIPOPROTEIN"/>
    <property type="match status" value="1"/>
</dbReference>
<feature type="signal peptide" evidence="1">
    <location>
        <begin position="1"/>
        <end position="22"/>
    </location>
</feature>
<dbReference type="RefSeq" id="WP_218602243.1">
    <property type="nucleotide sequence ID" value="NZ_JADQDJ010000054.1"/>
</dbReference>
<sequence length="151" mass="14659">MRMITTMTVAALLLAGAGCARGASGPDLGAVAPCDLLTPAQVAAAGLGPGRAADAGPVRSCSWRQEGAGFTVPVLLTVAPGAGLDEFRSASGGPGVEFVDDEIGGFAALRTSGEGCSTVVDVGSGVLAVAGGADCDAQREITELALANMPG</sequence>
<comment type="caution">
    <text evidence="2">The sequence shown here is derived from an EMBL/GenBank/DDBJ whole genome shotgun (WGS) entry which is preliminary data.</text>
</comment>
<proteinExistence type="predicted"/>
<dbReference type="Proteomes" id="UP000694287">
    <property type="component" value="Unassembled WGS sequence"/>
</dbReference>
<keyword evidence="1" id="KW-0732">Signal</keyword>
<dbReference type="EMBL" id="JADQDK010000001">
    <property type="protein sequence ID" value="MBW0132959.1"/>
    <property type="molecule type" value="Genomic_DNA"/>
</dbReference>